<dbReference type="InterPro" id="IPR005144">
    <property type="entry name" value="ATP-cone_dom"/>
</dbReference>
<evidence type="ECO:0000256" key="7">
    <source>
        <dbReference type="PROSITE-ProRule" id="PRU00492"/>
    </source>
</evidence>
<proteinExistence type="inferred from homology"/>
<dbReference type="UniPathway" id="UPA00326"/>
<feature type="coiled-coil region" evidence="9">
    <location>
        <begin position="579"/>
        <end position="606"/>
    </location>
</feature>
<name>A0A5B8HWX0_9VIRU</name>
<protein>
    <recommendedName>
        <fullName evidence="8">Ribonucleoside-diphosphate reductase</fullName>
        <ecNumber evidence="8">1.17.4.1</ecNumber>
    </recommendedName>
</protein>
<organism evidence="11">
    <name type="scientific">Mimiviridae sp. ChoanoV1</name>
    <dbReference type="NCBI Taxonomy" id="2596887"/>
    <lineage>
        <taxon>Viruses</taxon>
        <taxon>Varidnaviria</taxon>
        <taxon>Bamfordvirae</taxon>
        <taxon>Nucleocytoviricota</taxon>
        <taxon>Megaviricetes</taxon>
        <taxon>Imitervirales</taxon>
        <taxon>Schizomimiviridae</taxon>
    </lineage>
</organism>
<comment type="function">
    <text evidence="8">Provides the precursors necessary for DNA synthesis. Catalyzes the biosynthesis of deoxyribonucleotides from the corresponding ribonucleotides.</text>
</comment>
<reference evidence="11" key="1">
    <citation type="submission" date="2018-11" db="EMBL/GenBank/DDBJ databases">
        <title>A distinct lineage of giant viruses engineers rhodopsin photosystems in predatory marine eukaryotes.</title>
        <authorList>
            <person name="Needham D.M."/>
            <person name="Yoshizawa S."/>
            <person name="Hosaka T."/>
            <person name="Poirier C."/>
            <person name="Choi C.-J."/>
            <person name="Hehenberger E."/>
            <person name="Irwin N.A.T."/>
            <person name="Wilken S."/>
            <person name="Yung C.-M."/>
            <person name="Bachy C."/>
            <person name="Kurihara R."/>
            <person name="Nakajima Y."/>
            <person name="Kojima K."/>
            <person name="Kimura-Someya T."/>
            <person name="Leonard G."/>
            <person name="Malmstrom R.R."/>
            <person name="Mende D."/>
            <person name="Olson D.K."/>
            <person name="Sudo Y."/>
            <person name="Sudek S."/>
            <person name="Richards T.A."/>
            <person name="DeLong E.F."/>
            <person name="Keeling P.J."/>
            <person name="Santoro A.E."/>
            <person name="Shirouzu M."/>
            <person name="Iwasaki W."/>
            <person name="Worden A.Z."/>
        </authorList>
    </citation>
    <scope>NUCLEOTIDE SEQUENCE</scope>
</reference>
<evidence type="ECO:0000313" key="11">
    <source>
        <dbReference type="EMBL" id="QDY52333.1"/>
    </source>
</evidence>
<evidence type="ECO:0000256" key="2">
    <source>
        <dbReference type="ARBA" id="ARBA00022533"/>
    </source>
</evidence>
<dbReference type="InterPro" id="IPR013509">
    <property type="entry name" value="RNR_lsu_N"/>
</dbReference>
<dbReference type="InterPro" id="IPR013346">
    <property type="entry name" value="NrdE_NrdA_C"/>
</dbReference>
<keyword evidence="5 8" id="KW-0560">Oxidoreductase</keyword>
<dbReference type="PANTHER" id="PTHR11573:SF6">
    <property type="entry name" value="RIBONUCLEOSIDE-DIPHOSPHATE REDUCTASE LARGE SUBUNIT"/>
    <property type="match status" value="1"/>
</dbReference>
<sequence length="850" mass="97231">MSTNLESNMSNAIFVIKRDGEKQEVSFDKVLKRMKALSVGLDVNPHLIAQKLCSRIYNGVKTSELDILGAEICATMITVHPDYQIIAGRISMSNLEKNTSPSFSETIQILYDNKDKNGDKCSLISEELYQIVQKHKTKLNSVIKHKRDSLIGYFGLKTLERSYLFKVEGKIIERPQYLFMRVALGIHGNNIKDAIRTYDAMSEKYFIHATPTLFNAGTKRPQLSSCFLLPMKDDSIDGIFASLKDCALISKSAGGIGIWMHNIRGTGSVIRGTNGISNGVVPMLRVFNNTARYVDQGGGKRKGSIAIYYEPWHSDVLELLNMRKNHGNEEERARDLFYALWTPDLFMERVQSNGEWTLMCPDECPGLSDCYGDEFKELYEKYEREGKGKKTMKAQELWSKVLESQIETGTPYMLFKDACNKKSNQKNLGTIKSSNLCCEIIEYSDKNESAVCNLASIGLPRYVVEQEDGTNKFDYEKLGEMTKMIVRNLNRVIDINFYPIPETRNSNLKHRPIGIGVQGLADVFAMLKIPFDSDEAKQINRNIFEHIYYSSLEASMDISRKREKHIKKYKEIIKKGLTPETSDEELEKIKEEKEKLEEDLMPIKEEINREKYLGSYSSYEGSPISQGILQFDMWGVEPSEDMKPKWDKLRKDIKKYGIRNSLLVAPMPTASTSQILGNNECFEPYTSNLYIRRTLAGEFIVINEHLVRDLINLGLWSEEMKDKILLNEGSVQNIKEIPEDIRKVYKIVWEISQKKIIDMAADRGAFVCQSQSMNLFIARPDFGKLTSMHFYSWNQGLKTGIYYLRTRPVAKAQQFTIDPSMKKEEVKKQVEEKAIKACRRDDPDCLTCGS</sequence>
<evidence type="ECO:0000259" key="10">
    <source>
        <dbReference type="PROSITE" id="PS51161"/>
    </source>
</evidence>
<dbReference type="InterPro" id="IPR000788">
    <property type="entry name" value="RNR_lg_C"/>
</dbReference>
<dbReference type="EMBL" id="MK250090">
    <property type="protein sequence ID" value="QDY52333.1"/>
    <property type="molecule type" value="Genomic_DNA"/>
</dbReference>
<evidence type="ECO:0000256" key="5">
    <source>
        <dbReference type="ARBA" id="ARBA00023002"/>
    </source>
</evidence>
<feature type="domain" description="ATP-cone" evidence="10">
    <location>
        <begin position="13"/>
        <end position="101"/>
    </location>
</feature>
<evidence type="ECO:0000256" key="3">
    <source>
        <dbReference type="ARBA" id="ARBA00022741"/>
    </source>
</evidence>
<keyword evidence="3 7" id="KW-0547">Nucleotide-binding</keyword>
<dbReference type="GO" id="GO:0005524">
    <property type="term" value="F:ATP binding"/>
    <property type="evidence" value="ECO:0007669"/>
    <property type="project" value="UniProtKB-UniRule"/>
</dbReference>
<keyword evidence="9" id="KW-0175">Coiled coil</keyword>
<comment type="similarity">
    <text evidence="1 8">Belongs to the ribonucleoside diphosphate reductase large chain family.</text>
</comment>
<dbReference type="SUPFAM" id="SSF48168">
    <property type="entry name" value="R1 subunit of ribonucleotide reductase, N-terminal domain"/>
    <property type="match status" value="1"/>
</dbReference>
<dbReference type="Pfam" id="PF03477">
    <property type="entry name" value="ATP-cone"/>
    <property type="match status" value="1"/>
</dbReference>
<dbReference type="Gene3D" id="3.20.70.20">
    <property type="match status" value="1"/>
</dbReference>
<dbReference type="CDD" id="cd01679">
    <property type="entry name" value="RNR_I"/>
    <property type="match status" value="1"/>
</dbReference>
<dbReference type="GO" id="GO:0009263">
    <property type="term" value="P:deoxyribonucleotide biosynthetic process"/>
    <property type="evidence" value="ECO:0007669"/>
    <property type="project" value="UniProtKB-KW"/>
</dbReference>
<evidence type="ECO:0000256" key="9">
    <source>
        <dbReference type="SAM" id="Coils"/>
    </source>
</evidence>
<dbReference type="SUPFAM" id="SSF51998">
    <property type="entry name" value="PFL-like glycyl radical enzymes"/>
    <property type="match status" value="2"/>
</dbReference>
<dbReference type="PROSITE" id="PS00089">
    <property type="entry name" value="RIBORED_LARGE"/>
    <property type="match status" value="1"/>
</dbReference>
<dbReference type="InterPro" id="IPR008926">
    <property type="entry name" value="RNR_R1-su_N"/>
</dbReference>
<dbReference type="NCBIfam" id="TIGR02506">
    <property type="entry name" value="NrdE_NrdA"/>
    <property type="match status" value="1"/>
</dbReference>
<dbReference type="EC" id="1.17.4.1" evidence="8"/>
<evidence type="ECO:0000256" key="1">
    <source>
        <dbReference type="ARBA" id="ARBA00010406"/>
    </source>
</evidence>
<dbReference type="InterPro" id="IPR039718">
    <property type="entry name" value="Rrm1"/>
</dbReference>
<dbReference type="PRINTS" id="PR01183">
    <property type="entry name" value="RIBORDTASEM1"/>
</dbReference>
<keyword evidence="4 7" id="KW-0067">ATP-binding</keyword>
<keyword evidence="2" id="KW-0021">Allosteric enzyme</keyword>
<evidence type="ECO:0000256" key="6">
    <source>
        <dbReference type="ARBA" id="ARBA00023116"/>
    </source>
</evidence>
<accession>A0A5B8HWX0</accession>
<comment type="catalytic activity">
    <reaction evidence="8">
        <text>a 2'-deoxyribonucleoside 5'-diphosphate + [thioredoxin]-disulfide + H2O = a ribonucleoside 5'-diphosphate + [thioredoxin]-dithiol</text>
        <dbReference type="Rhea" id="RHEA:23252"/>
        <dbReference type="Rhea" id="RHEA-COMP:10698"/>
        <dbReference type="Rhea" id="RHEA-COMP:10700"/>
        <dbReference type="ChEBI" id="CHEBI:15377"/>
        <dbReference type="ChEBI" id="CHEBI:29950"/>
        <dbReference type="ChEBI" id="CHEBI:50058"/>
        <dbReference type="ChEBI" id="CHEBI:57930"/>
        <dbReference type="ChEBI" id="CHEBI:73316"/>
        <dbReference type="EC" id="1.17.4.1"/>
    </reaction>
</comment>
<gene>
    <name evidence="11" type="ORF">6_45</name>
</gene>
<keyword evidence="6 8" id="KW-0215">Deoxyribonucleotide synthesis</keyword>
<evidence type="ECO:0000256" key="4">
    <source>
        <dbReference type="ARBA" id="ARBA00022840"/>
    </source>
</evidence>
<dbReference type="GO" id="GO:0004748">
    <property type="term" value="F:ribonucleoside-diphosphate reductase activity, thioredoxin disulfide as acceptor"/>
    <property type="evidence" value="ECO:0007669"/>
    <property type="project" value="UniProtKB-EC"/>
</dbReference>
<dbReference type="PROSITE" id="PS51161">
    <property type="entry name" value="ATP_CONE"/>
    <property type="match status" value="1"/>
</dbReference>
<dbReference type="Pfam" id="PF00317">
    <property type="entry name" value="Ribonuc_red_lgN"/>
    <property type="match status" value="1"/>
</dbReference>
<evidence type="ECO:0000256" key="8">
    <source>
        <dbReference type="RuleBase" id="RU003410"/>
    </source>
</evidence>
<dbReference type="PANTHER" id="PTHR11573">
    <property type="entry name" value="RIBONUCLEOSIDE-DIPHOSPHATE REDUCTASE LARGE CHAIN"/>
    <property type="match status" value="1"/>
</dbReference>
<dbReference type="Pfam" id="PF02867">
    <property type="entry name" value="Ribonuc_red_lgC"/>
    <property type="match status" value="1"/>
</dbReference>